<reference evidence="3" key="1">
    <citation type="journal article" date="2019" name="Int. J. Syst. Evol. Microbiol.">
        <title>The Global Catalogue of Microorganisms (GCM) 10K type strain sequencing project: providing services to taxonomists for standard genome sequencing and annotation.</title>
        <authorList>
            <consortium name="The Broad Institute Genomics Platform"/>
            <consortium name="The Broad Institute Genome Sequencing Center for Infectious Disease"/>
            <person name="Wu L."/>
            <person name="Ma J."/>
        </authorList>
    </citation>
    <scope>NUCLEOTIDE SEQUENCE [LARGE SCALE GENOMIC DNA]</scope>
    <source>
        <strain evidence="3">JCM 3146</strain>
    </source>
</reference>
<protein>
    <submittedName>
        <fullName evidence="2">Glucose-6-phosphate isomerase</fullName>
    </submittedName>
</protein>
<gene>
    <name evidence="2" type="ORF">GCM10010151_38220</name>
</gene>
<dbReference type="InterPro" id="IPR046348">
    <property type="entry name" value="SIS_dom_sf"/>
</dbReference>
<keyword evidence="2" id="KW-0413">Isomerase</keyword>
<dbReference type="PROSITE" id="PS51463">
    <property type="entry name" value="P_GLUCOSE_ISOMERASE_3"/>
    <property type="match status" value="1"/>
</dbReference>
<feature type="region of interest" description="Disordered" evidence="1">
    <location>
        <begin position="1"/>
        <end position="23"/>
    </location>
</feature>
<comment type="caution">
    <text evidence="2">The sequence shown here is derived from an EMBL/GenBank/DDBJ whole genome shotgun (WGS) entry which is preliminary data.</text>
</comment>
<keyword evidence="3" id="KW-1185">Reference proteome</keyword>
<name>A0ABP3GIR3_9ACTN</name>
<sequence length="570" mass="58411">MRATRPVAPGRRHRADVAEGSGPGDAVTLRVTAGQLSVTIRGDAVAPTEEALDRLTYDGVPAALMAGNAGLWGPDAAGRAAGRLGWVNAPETSRRLLPELSEAARRFAGLDRVVLVGTGGAVRAAEIVARAHGADLTVLDGADPQEARRVLDDRPDRTGLVVPDASGRSIEADALRRIFEHAFRAAGAGPAERIVVVTDPGSPLEATAKELGYRVVPSDPEMNDRFGALSAAGLLPAALCGVDVERLLQEAAAVLPALRLPYDNAGLALGAALGAAATHGRDKLIIAEGDGELPGLGGWVEQLVAAVTGKDGKGLVPVVLEDPAAPGAEAAGDRLPLILGGRSGGTAPDTGLAVAGPLGAQLALWQFAVAVAARVIGVDPFDEPALRETHTAVAALLRGTGDGTAPTPVAGEPALVDGDVEVHGPAELFHGVKDLRGALDAVLRAVPERGHLAVAAHLDRVADAAAERLRPLLARRLRTAPVAFGWGPRVLHSTGQAHMDGPPGTVVLQLTGAADEDVPVPGRPYGLSALQLAQAFGDLRALRSRGRTAVRLHLRDRAAGLARLESALGD</sequence>
<accession>A0ABP3GIR3</accession>
<proteinExistence type="predicted"/>
<evidence type="ECO:0000313" key="2">
    <source>
        <dbReference type="EMBL" id="GAA0344995.1"/>
    </source>
</evidence>
<evidence type="ECO:0000256" key="1">
    <source>
        <dbReference type="SAM" id="MobiDB-lite"/>
    </source>
</evidence>
<dbReference type="InterPro" id="IPR001672">
    <property type="entry name" value="G6P_Isomerase"/>
</dbReference>
<dbReference type="SUPFAM" id="SSF53697">
    <property type="entry name" value="SIS domain"/>
    <property type="match status" value="1"/>
</dbReference>
<dbReference type="Gene3D" id="3.40.50.10490">
    <property type="entry name" value="Glucose-6-phosphate isomerase like protein, domain 1"/>
    <property type="match status" value="2"/>
</dbReference>
<dbReference type="Proteomes" id="UP001501822">
    <property type="component" value="Unassembled WGS sequence"/>
</dbReference>
<organism evidence="2 3">
    <name type="scientific">Actinoallomurus spadix</name>
    <dbReference type="NCBI Taxonomy" id="79912"/>
    <lineage>
        <taxon>Bacteria</taxon>
        <taxon>Bacillati</taxon>
        <taxon>Actinomycetota</taxon>
        <taxon>Actinomycetes</taxon>
        <taxon>Streptosporangiales</taxon>
        <taxon>Thermomonosporaceae</taxon>
        <taxon>Actinoallomurus</taxon>
    </lineage>
</organism>
<dbReference type="GO" id="GO:0016853">
    <property type="term" value="F:isomerase activity"/>
    <property type="evidence" value="ECO:0007669"/>
    <property type="project" value="UniProtKB-KW"/>
</dbReference>
<evidence type="ECO:0000313" key="3">
    <source>
        <dbReference type="Proteomes" id="UP001501822"/>
    </source>
</evidence>
<dbReference type="EMBL" id="BAAABM010000034">
    <property type="protein sequence ID" value="GAA0344995.1"/>
    <property type="molecule type" value="Genomic_DNA"/>
</dbReference>